<feature type="transmembrane region" description="Helical" evidence="1">
    <location>
        <begin position="493"/>
        <end position="514"/>
    </location>
</feature>
<feature type="transmembrane region" description="Helical" evidence="1">
    <location>
        <begin position="44"/>
        <end position="67"/>
    </location>
</feature>
<keyword evidence="3" id="KW-1185">Reference proteome</keyword>
<dbReference type="EMBL" id="ML994295">
    <property type="protein sequence ID" value="KAF2196972.1"/>
    <property type="molecule type" value="Genomic_DNA"/>
</dbReference>
<protein>
    <submittedName>
        <fullName evidence="2">Uncharacterized protein</fullName>
    </submittedName>
</protein>
<gene>
    <name evidence="2" type="ORF">GQ43DRAFT_497371</name>
</gene>
<keyword evidence="1" id="KW-1133">Transmembrane helix</keyword>
<feature type="transmembrane region" description="Helical" evidence="1">
    <location>
        <begin position="151"/>
        <end position="175"/>
    </location>
</feature>
<evidence type="ECO:0000313" key="3">
    <source>
        <dbReference type="Proteomes" id="UP000799536"/>
    </source>
</evidence>
<keyword evidence="1" id="KW-0812">Transmembrane</keyword>
<reference evidence="2" key="1">
    <citation type="journal article" date="2020" name="Stud. Mycol.">
        <title>101 Dothideomycetes genomes: a test case for predicting lifestyles and emergence of pathogens.</title>
        <authorList>
            <person name="Haridas S."/>
            <person name="Albert R."/>
            <person name="Binder M."/>
            <person name="Bloem J."/>
            <person name="Labutti K."/>
            <person name="Salamov A."/>
            <person name="Andreopoulos B."/>
            <person name="Baker S."/>
            <person name="Barry K."/>
            <person name="Bills G."/>
            <person name="Bluhm B."/>
            <person name="Cannon C."/>
            <person name="Castanera R."/>
            <person name="Culley D."/>
            <person name="Daum C."/>
            <person name="Ezra D."/>
            <person name="Gonzalez J."/>
            <person name="Henrissat B."/>
            <person name="Kuo A."/>
            <person name="Liang C."/>
            <person name="Lipzen A."/>
            <person name="Lutzoni F."/>
            <person name="Magnuson J."/>
            <person name="Mondo S."/>
            <person name="Nolan M."/>
            <person name="Ohm R."/>
            <person name="Pangilinan J."/>
            <person name="Park H.-J."/>
            <person name="Ramirez L."/>
            <person name="Alfaro M."/>
            <person name="Sun H."/>
            <person name="Tritt A."/>
            <person name="Yoshinaga Y."/>
            <person name="Zwiers L.-H."/>
            <person name="Turgeon B."/>
            <person name="Goodwin S."/>
            <person name="Spatafora J."/>
            <person name="Crous P."/>
            <person name="Grigoriev I."/>
        </authorList>
    </citation>
    <scope>NUCLEOTIDE SEQUENCE</scope>
    <source>
        <strain evidence="2">ATCC 74209</strain>
    </source>
</reference>
<dbReference type="OrthoDB" id="5016343at2759"/>
<comment type="caution">
    <text evidence="2">The sequence shown here is derived from an EMBL/GenBank/DDBJ whole genome shotgun (WGS) entry which is preliminary data.</text>
</comment>
<accession>A0A9P4MNH0</accession>
<proteinExistence type="predicted"/>
<keyword evidence="1" id="KW-0472">Membrane</keyword>
<feature type="transmembrane region" description="Helical" evidence="1">
    <location>
        <begin position="88"/>
        <end position="108"/>
    </location>
</feature>
<evidence type="ECO:0000256" key="1">
    <source>
        <dbReference type="SAM" id="Phobius"/>
    </source>
</evidence>
<organism evidence="2 3">
    <name type="scientific">Delitschia confertaspora ATCC 74209</name>
    <dbReference type="NCBI Taxonomy" id="1513339"/>
    <lineage>
        <taxon>Eukaryota</taxon>
        <taxon>Fungi</taxon>
        <taxon>Dikarya</taxon>
        <taxon>Ascomycota</taxon>
        <taxon>Pezizomycotina</taxon>
        <taxon>Dothideomycetes</taxon>
        <taxon>Pleosporomycetidae</taxon>
        <taxon>Pleosporales</taxon>
        <taxon>Delitschiaceae</taxon>
        <taxon>Delitschia</taxon>
    </lineage>
</organism>
<dbReference type="AlphaFoldDB" id="A0A9P4MNH0"/>
<name>A0A9P4MNH0_9PLEO</name>
<sequence>MAVYDAVSYLKCEDDFVIEKVKPKKERAESTADALLSFDEPLKWHLIGILLYILTLFVIIGFAYSGPSLHGAWSQRVLPTGSIKVDQFYSGIASVGLMVPAAALISQICMQFGLLHPFSIAHRVPVSAADLDRMIDVGPMSLWTVWKYSPWRAGMVGTLMVIGAAIVPVSSLILATGNHAPRIRHTGVVGIPVVPSNILNMSSSMGYSGLGPFNPQFDSSKDLVLAMIADTYKGYIVSRKMLLNRTTHQLGPVATLNLTFTPGATYEGVVSFRWEAQCEPAHEDIEYTIGEASGKPKVTFVFPDGTENESSSWDKGGSTTIYMWNDGEKGVSGLPRGRTTFIAQASLMENYNSTRPLGEEGITATNQGTWISRVKCRPSMEWQVSSCTATHDGMQNCTATPGKNTTGLDTAALDALTGYMTAVPWLLYLRDDYSFRMTLEPFFVMPTVAHYERILGVLAQSIVAVTTAGYFGTASVPVIGETPRPVYIVRVHVLFILQALLGLVLVLSSADLLYSRIWNLPFRKATFLTIAYAVHGRGVEWDEGCGCVKSREELRKSNQVMLKYGIDVQNRLHVGFAADVRSWKQSLHYDDECCLHGDAGDTLCFTA</sequence>
<dbReference type="Proteomes" id="UP000799536">
    <property type="component" value="Unassembled WGS sequence"/>
</dbReference>
<evidence type="ECO:0000313" key="2">
    <source>
        <dbReference type="EMBL" id="KAF2196972.1"/>
    </source>
</evidence>
<feature type="transmembrane region" description="Helical" evidence="1">
    <location>
        <begin position="454"/>
        <end position="473"/>
    </location>
</feature>